<evidence type="ECO:0000313" key="2">
    <source>
        <dbReference type="Proteomes" id="UP001164539"/>
    </source>
</evidence>
<keyword evidence="1" id="KW-0808">Transferase</keyword>
<comment type="caution">
    <text evidence="1">The sequence shown here is derived from an EMBL/GenBank/DDBJ whole genome shotgun (WGS) entry which is preliminary data.</text>
</comment>
<evidence type="ECO:0000313" key="1">
    <source>
        <dbReference type="EMBL" id="KAJ4723413.1"/>
    </source>
</evidence>
<accession>A0ACC1YK40</accession>
<keyword evidence="1" id="KW-0548">Nucleotidyltransferase</keyword>
<dbReference type="EMBL" id="CM051396">
    <property type="protein sequence ID" value="KAJ4723413.1"/>
    <property type="molecule type" value="Genomic_DNA"/>
</dbReference>
<keyword evidence="2" id="KW-1185">Reference proteome</keyword>
<sequence length="151" mass="18284">MMAAGKKRLLQLNEMEEFRNEAYENARIYKERAKKWHDKHILKREFEAGYEQAYQERLRLQQRQLIPIQDNLNDDTDSASSSQDDRNHSRIAAMHQQIIQQGKEINEIRQEQFRMQQYQLECFNTFASYFRQLQPDAQFPPSRRNDNDDDQ</sequence>
<dbReference type="Proteomes" id="UP001164539">
    <property type="component" value="Chromosome 3"/>
</dbReference>
<organism evidence="1 2">
    <name type="scientific">Melia azedarach</name>
    <name type="common">Chinaberry tree</name>
    <dbReference type="NCBI Taxonomy" id="155640"/>
    <lineage>
        <taxon>Eukaryota</taxon>
        <taxon>Viridiplantae</taxon>
        <taxon>Streptophyta</taxon>
        <taxon>Embryophyta</taxon>
        <taxon>Tracheophyta</taxon>
        <taxon>Spermatophyta</taxon>
        <taxon>Magnoliopsida</taxon>
        <taxon>eudicotyledons</taxon>
        <taxon>Gunneridae</taxon>
        <taxon>Pentapetalae</taxon>
        <taxon>rosids</taxon>
        <taxon>malvids</taxon>
        <taxon>Sapindales</taxon>
        <taxon>Meliaceae</taxon>
        <taxon>Melia</taxon>
    </lineage>
</organism>
<proteinExistence type="predicted"/>
<keyword evidence="1" id="KW-0239">DNA-directed DNA polymerase</keyword>
<protein>
    <submittedName>
        <fullName evidence="1">DNA-directed DNA polymerase</fullName>
    </submittedName>
</protein>
<name>A0ACC1YK40_MELAZ</name>
<gene>
    <name evidence="1" type="ORF">OWV82_006791</name>
</gene>
<reference evidence="1 2" key="1">
    <citation type="journal article" date="2023" name="Science">
        <title>Complex scaffold remodeling in plant triterpene biosynthesis.</title>
        <authorList>
            <person name="De La Pena R."/>
            <person name="Hodgson H."/>
            <person name="Liu J.C."/>
            <person name="Stephenson M.J."/>
            <person name="Martin A.C."/>
            <person name="Owen C."/>
            <person name="Harkess A."/>
            <person name="Leebens-Mack J."/>
            <person name="Jimenez L.E."/>
            <person name="Osbourn A."/>
            <person name="Sattely E.S."/>
        </authorList>
    </citation>
    <scope>NUCLEOTIDE SEQUENCE [LARGE SCALE GENOMIC DNA]</scope>
    <source>
        <strain evidence="2">cv. JPN11</strain>
        <tissue evidence="1">Leaf</tissue>
    </source>
</reference>